<evidence type="ECO:0000313" key="3">
    <source>
        <dbReference type="Proteomes" id="UP000041254"/>
    </source>
</evidence>
<evidence type="ECO:0000256" key="1">
    <source>
        <dbReference type="SAM" id="MobiDB-lite"/>
    </source>
</evidence>
<dbReference type="Proteomes" id="UP000041254">
    <property type="component" value="Unassembled WGS sequence"/>
</dbReference>
<dbReference type="AlphaFoldDB" id="A0A0G4EXQ2"/>
<dbReference type="VEuPathDB" id="CryptoDB:Vbra_13854"/>
<gene>
    <name evidence="2" type="ORF">Vbra_13854</name>
</gene>
<sequence>MKGRRAHPSVMGGKFQEGQERQVCIEKISRPIGEVVLQQEMDIVSSLTKDNLLEAMIALDYLQFDVDQIFVKGSTQSLLWRSHAHPSQGRGGGMACRPSAGEQLARQLRSLSSSRASSTAIPTSARRCVSLCARGPTSSASTGGDARGVRFRMTAATRRP</sequence>
<dbReference type="EMBL" id="CDMY01000339">
    <property type="protein sequence ID" value="CEM03389.1"/>
    <property type="molecule type" value="Genomic_DNA"/>
</dbReference>
<proteinExistence type="predicted"/>
<feature type="region of interest" description="Disordered" evidence="1">
    <location>
        <begin position="135"/>
        <end position="160"/>
    </location>
</feature>
<dbReference type="PhylomeDB" id="A0A0G4EXQ2"/>
<reference evidence="2 3" key="1">
    <citation type="submission" date="2014-11" db="EMBL/GenBank/DDBJ databases">
        <authorList>
            <person name="Zhu J."/>
            <person name="Qi W."/>
            <person name="Song R."/>
        </authorList>
    </citation>
    <scope>NUCLEOTIDE SEQUENCE [LARGE SCALE GENOMIC DNA]</scope>
</reference>
<accession>A0A0G4EXQ2</accession>
<organism evidence="2 3">
    <name type="scientific">Vitrella brassicaformis (strain CCMP3155)</name>
    <dbReference type="NCBI Taxonomy" id="1169540"/>
    <lineage>
        <taxon>Eukaryota</taxon>
        <taxon>Sar</taxon>
        <taxon>Alveolata</taxon>
        <taxon>Colpodellida</taxon>
        <taxon>Vitrellaceae</taxon>
        <taxon>Vitrella</taxon>
    </lineage>
</organism>
<name>A0A0G4EXQ2_VITBC</name>
<dbReference type="InParanoid" id="A0A0G4EXQ2"/>
<evidence type="ECO:0000313" key="2">
    <source>
        <dbReference type="EMBL" id="CEM03389.1"/>
    </source>
</evidence>
<protein>
    <submittedName>
        <fullName evidence="2">Uncharacterized protein</fullName>
    </submittedName>
</protein>
<keyword evidence="3" id="KW-1185">Reference proteome</keyword>